<feature type="compositionally biased region" description="Basic and acidic residues" evidence="8">
    <location>
        <begin position="905"/>
        <end position="920"/>
    </location>
</feature>
<sequence>MAAPVAASSPSLVDTLFQRSLDDLIRALRSSPSAAAEDAAIARALDEIRREIRSPDLDTKAVALQKLTYLSSLNFLDPSWAAFHTLELLPSPTLSHPRVGYLAAALSFHPSSTDLLPLATHQLRKHIAPSPSNPPALAAPALHLLALASSPDLANHLAPDLLPLLSSQAVSSPLRPKAVAAALRTLSVCPDAAPVLFKPLVDCLSSSDPRTASTAIGVFCELAVAAPDPSPYLPLAPEFYRLLVDCRNNWVLIKVLKIFARLAPLEPRLAGRILDPVCQLIRRSPAKSLVFECIRTVLTSLSDHDDAVRLAVDKAKEFLASDDDPNLRYLGLRALTMLGPVHSWAVEESREAVIRSLHDPDTNIRHEALCLVMGMLSDNNVVEICNLLIKYAMKSDPEFANEILDAVLMTCGRNLYELILDFDWYVSLLGEMVRNPHCAKGDEIERQLVDIGLRVRDARPELVRVARDLLIDPALLGNPFLCRVLSAAAWISGEYVEFSRNPLELIEALLQPRTNLLPSLVRAVYIQAVFKVTLFCFISFNEQMQAAELLSLGNSSNERQGNLEGPYLFAGKTSTDQNTAFEIDHCVATADKADSIEKKETLTHESISNLLHLIESAVGPLSECAEVEVQERARNVLGLIFNIRETQFWNIKAYHELTRDKKVTELVELMEATFSEDLGPVSTNAQKRVSLPEDLTLNENLSDISKILSDHDATCASISFSLRSHPSVETTEDFAPVAETNSLLAEHRKRHGLYYLPAEKDDIESNDYPLANEPLLSASHGDVTEDFMKLTAQSLNPRKAKPTKPRPMVIRLDEGDGVSSSNFKSIKESKDDLLSGAIRNVLLGNESKPSSSLKKSSDKTSRRRDNDVSDNSELVSEHQDNSTIGDKEHGQSSSRSRHHNHRHKEKNDSSGKNGSNEEKSHKHSTRSSRYHKHRQRGDPPSDIVPQAPVIILVLSIPFGWICFQEKNEFNLYPIIIGIASDQPVRSHWIRLDCLFGSVPFEDPTCN</sequence>
<accession>A0AAQ3KZP1</accession>
<evidence type="ECO:0000256" key="8">
    <source>
        <dbReference type="SAM" id="MobiDB-lite"/>
    </source>
</evidence>
<feature type="region of interest" description="Disordered" evidence="8">
    <location>
        <begin position="792"/>
        <end position="824"/>
    </location>
</feature>
<dbReference type="PANTHER" id="PTHR22781:SF12">
    <property type="entry name" value="AP-3 COMPLEX SUBUNIT DELTA-1"/>
    <property type="match status" value="1"/>
</dbReference>
<feature type="compositionally biased region" description="Basic and acidic residues" evidence="8">
    <location>
        <begin position="855"/>
        <end position="867"/>
    </location>
</feature>
<feature type="domain" description="Clathrin/coatomer adaptor adaptin-like N-terminal" evidence="9">
    <location>
        <begin position="39"/>
        <end position="639"/>
    </location>
</feature>
<dbReference type="InterPro" id="IPR011989">
    <property type="entry name" value="ARM-like"/>
</dbReference>
<evidence type="ECO:0000256" key="7">
    <source>
        <dbReference type="PIRNR" id="PIRNR037092"/>
    </source>
</evidence>
<dbReference type="GO" id="GO:0006623">
    <property type="term" value="P:protein targeting to vacuole"/>
    <property type="evidence" value="ECO:0007669"/>
    <property type="project" value="TreeGrafter"/>
</dbReference>
<dbReference type="GO" id="GO:0030123">
    <property type="term" value="C:AP-3 adaptor complex"/>
    <property type="evidence" value="ECO:0007669"/>
    <property type="project" value="InterPro"/>
</dbReference>
<dbReference type="Proteomes" id="UP001327560">
    <property type="component" value="Chromosome 8"/>
</dbReference>
<dbReference type="PANTHER" id="PTHR22781">
    <property type="entry name" value="DELTA ADAPTIN-RELATED"/>
    <property type="match status" value="1"/>
</dbReference>
<dbReference type="PIRSF" id="PIRSF037092">
    <property type="entry name" value="AP3_complex_delta"/>
    <property type="match status" value="1"/>
</dbReference>
<feature type="compositionally biased region" description="Basic and acidic residues" evidence="8">
    <location>
        <begin position="875"/>
        <end position="890"/>
    </location>
</feature>
<keyword evidence="6" id="KW-0472">Membrane</keyword>
<dbReference type="EMBL" id="CP136897">
    <property type="protein sequence ID" value="WOL17590.1"/>
    <property type="molecule type" value="Genomic_DNA"/>
</dbReference>
<organism evidence="10 11">
    <name type="scientific">Canna indica</name>
    <name type="common">Indian-shot</name>
    <dbReference type="NCBI Taxonomy" id="4628"/>
    <lineage>
        <taxon>Eukaryota</taxon>
        <taxon>Viridiplantae</taxon>
        <taxon>Streptophyta</taxon>
        <taxon>Embryophyta</taxon>
        <taxon>Tracheophyta</taxon>
        <taxon>Spermatophyta</taxon>
        <taxon>Magnoliopsida</taxon>
        <taxon>Liliopsida</taxon>
        <taxon>Zingiberales</taxon>
        <taxon>Cannaceae</taxon>
        <taxon>Canna</taxon>
    </lineage>
</organism>
<evidence type="ECO:0000313" key="11">
    <source>
        <dbReference type="Proteomes" id="UP001327560"/>
    </source>
</evidence>
<evidence type="ECO:0000256" key="3">
    <source>
        <dbReference type="ARBA" id="ARBA00022448"/>
    </source>
</evidence>
<evidence type="ECO:0000256" key="5">
    <source>
        <dbReference type="ARBA" id="ARBA00022927"/>
    </source>
</evidence>
<dbReference type="InterPro" id="IPR017105">
    <property type="entry name" value="AP3_complex_dsu"/>
</dbReference>
<dbReference type="GO" id="GO:0005794">
    <property type="term" value="C:Golgi apparatus"/>
    <property type="evidence" value="ECO:0007669"/>
    <property type="project" value="UniProtKB-SubCell"/>
</dbReference>
<dbReference type="GO" id="GO:0006896">
    <property type="term" value="P:Golgi to vacuole transport"/>
    <property type="evidence" value="ECO:0007669"/>
    <property type="project" value="TreeGrafter"/>
</dbReference>
<keyword evidence="5 7" id="KW-0653">Protein transport</keyword>
<evidence type="ECO:0000313" key="10">
    <source>
        <dbReference type="EMBL" id="WOL17590.1"/>
    </source>
</evidence>
<feature type="compositionally biased region" description="Basic residues" evidence="8">
    <location>
        <begin position="895"/>
        <end position="904"/>
    </location>
</feature>
<comment type="similarity">
    <text evidence="2 7">Belongs to the adaptor complexes large subunit family.</text>
</comment>
<comment type="subunit">
    <text evidence="7">Adaptor protein complex 3 (AP-3) is a heterotetramer.</text>
</comment>
<protein>
    <recommendedName>
        <fullName evidence="7">AP-3 complex subunit delta</fullName>
    </recommendedName>
</protein>
<keyword evidence="11" id="KW-1185">Reference proteome</keyword>
<feature type="compositionally biased region" description="Basic residues" evidence="8">
    <location>
        <begin position="921"/>
        <end position="935"/>
    </location>
</feature>
<evidence type="ECO:0000259" key="9">
    <source>
        <dbReference type="Pfam" id="PF01602"/>
    </source>
</evidence>
<comment type="function">
    <text evidence="7">Part of the AP-3 complex, an adaptor-related complex which seems to be clathrin-associated. The complex is associated with the Golgi region as well as more peripheral structures. It facilitates the budding of vesicles from the Golgi membrane and may be directly involved in trafficking to the vacuole. It also function in maintaining the identity of lytic vacuoles and in regulating the transition between storage and lytic vacuoles.</text>
</comment>
<dbReference type="GO" id="GO:0010008">
    <property type="term" value="C:endosome membrane"/>
    <property type="evidence" value="ECO:0007669"/>
    <property type="project" value="TreeGrafter"/>
</dbReference>
<dbReference type="Pfam" id="PF01602">
    <property type="entry name" value="Adaptin_N"/>
    <property type="match status" value="1"/>
</dbReference>
<dbReference type="InterPro" id="IPR016024">
    <property type="entry name" value="ARM-type_fold"/>
</dbReference>
<evidence type="ECO:0000256" key="2">
    <source>
        <dbReference type="ARBA" id="ARBA00006613"/>
    </source>
</evidence>
<evidence type="ECO:0000256" key="4">
    <source>
        <dbReference type="ARBA" id="ARBA00022737"/>
    </source>
</evidence>
<keyword evidence="4" id="KW-0677">Repeat</keyword>
<dbReference type="InterPro" id="IPR002553">
    <property type="entry name" value="Clathrin/coatomer_adapt-like_N"/>
</dbReference>
<evidence type="ECO:0000256" key="1">
    <source>
        <dbReference type="ARBA" id="ARBA00004308"/>
    </source>
</evidence>
<dbReference type="AlphaFoldDB" id="A0AAQ3KZP1"/>
<name>A0AAQ3KZP1_9LILI</name>
<gene>
    <name evidence="10" type="ORF">Cni_G26383</name>
</gene>
<reference evidence="10 11" key="1">
    <citation type="submission" date="2023-10" db="EMBL/GenBank/DDBJ databases">
        <title>Chromosome-scale genome assembly provides insights into flower coloration mechanisms of Canna indica.</title>
        <authorList>
            <person name="Li C."/>
        </authorList>
    </citation>
    <scope>NUCLEOTIDE SEQUENCE [LARGE SCALE GENOMIC DNA]</scope>
    <source>
        <tissue evidence="10">Flower</tissue>
    </source>
</reference>
<keyword evidence="7" id="KW-0333">Golgi apparatus</keyword>
<comment type="subcellular location">
    <subcellularLocation>
        <location evidence="1">Endomembrane system</location>
    </subcellularLocation>
    <subcellularLocation>
        <location evidence="7">Golgi apparatus</location>
    </subcellularLocation>
</comment>
<dbReference type="Gene3D" id="1.25.10.10">
    <property type="entry name" value="Leucine-rich Repeat Variant"/>
    <property type="match status" value="1"/>
</dbReference>
<proteinExistence type="inferred from homology"/>
<keyword evidence="3 7" id="KW-0813">Transport</keyword>
<evidence type="ECO:0000256" key="6">
    <source>
        <dbReference type="ARBA" id="ARBA00023136"/>
    </source>
</evidence>
<dbReference type="SUPFAM" id="SSF48371">
    <property type="entry name" value="ARM repeat"/>
    <property type="match status" value="1"/>
</dbReference>
<feature type="region of interest" description="Disordered" evidence="8">
    <location>
        <begin position="845"/>
        <end position="944"/>
    </location>
</feature>